<organism evidence="1 2">
    <name type="scientific">Hygrophoropsis aurantiaca</name>
    <dbReference type="NCBI Taxonomy" id="72124"/>
    <lineage>
        <taxon>Eukaryota</taxon>
        <taxon>Fungi</taxon>
        <taxon>Dikarya</taxon>
        <taxon>Basidiomycota</taxon>
        <taxon>Agaricomycotina</taxon>
        <taxon>Agaricomycetes</taxon>
        <taxon>Agaricomycetidae</taxon>
        <taxon>Boletales</taxon>
        <taxon>Coniophorineae</taxon>
        <taxon>Hygrophoropsidaceae</taxon>
        <taxon>Hygrophoropsis</taxon>
    </lineage>
</organism>
<keyword evidence="2" id="KW-1185">Reference proteome</keyword>
<dbReference type="EMBL" id="MU267754">
    <property type="protein sequence ID" value="KAH7909535.1"/>
    <property type="molecule type" value="Genomic_DNA"/>
</dbReference>
<reference evidence="1" key="1">
    <citation type="journal article" date="2021" name="New Phytol.">
        <title>Evolutionary innovations through gain and loss of genes in the ectomycorrhizal Boletales.</title>
        <authorList>
            <person name="Wu G."/>
            <person name="Miyauchi S."/>
            <person name="Morin E."/>
            <person name="Kuo A."/>
            <person name="Drula E."/>
            <person name="Varga T."/>
            <person name="Kohler A."/>
            <person name="Feng B."/>
            <person name="Cao Y."/>
            <person name="Lipzen A."/>
            <person name="Daum C."/>
            <person name="Hundley H."/>
            <person name="Pangilinan J."/>
            <person name="Johnson J."/>
            <person name="Barry K."/>
            <person name="LaButti K."/>
            <person name="Ng V."/>
            <person name="Ahrendt S."/>
            <person name="Min B."/>
            <person name="Choi I.G."/>
            <person name="Park H."/>
            <person name="Plett J.M."/>
            <person name="Magnuson J."/>
            <person name="Spatafora J.W."/>
            <person name="Nagy L.G."/>
            <person name="Henrissat B."/>
            <person name="Grigoriev I.V."/>
            <person name="Yang Z.L."/>
            <person name="Xu J."/>
            <person name="Martin F.M."/>
        </authorList>
    </citation>
    <scope>NUCLEOTIDE SEQUENCE</scope>
    <source>
        <strain evidence="1">ATCC 28755</strain>
    </source>
</reference>
<proteinExistence type="predicted"/>
<evidence type="ECO:0000313" key="1">
    <source>
        <dbReference type="EMBL" id="KAH7909535.1"/>
    </source>
</evidence>
<dbReference type="Proteomes" id="UP000790377">
    <property type="component" value="Unassembled WGS sequence"/>
</dbReference>
<evidence type="ECO:0000313" key="2">
    <source>
        <dbReference type="Proteomes" id="UP000790377"/>
    </source>
</evidence>
<name>A0ACB8A900_9AGAM</name>
<comment type="caution">
    <text evidence="1">The sequence shown here is derived from an EMBL/GenBank/DDBJ whole genome shotgun (WGS) entry which is preliminary data.</text>
</comment>
<protein>
    <submittedName>
        <fullName evidence="1">Uncharacterized protein</fullName>
    </submittedName>
</protein>
<accession>A0ACB8A900</accession>
<gene>
    <name evidence="1" type="ORF">BJ138DRAFT_1102597</name>
</gene>
<sequence>MSYKISCNGSNARLSLQTGSVGPRKTQSLTELSLMEAVMPLLPTHKFNALALANVGEAGPLFLLSQMTDQPKQIMSPLSPAVSSHLTALTVFKITGEERLDYTRLKFLLRATSQLKIFTFEHFGRVDSEEQQDKTIVSLPMLEKLTMKGPSPIAYKLLDSLSAPDVYQLKLLSWKTDDEPDLYYLFVSDDDDVNLKPESVSRLSRITAPLTFQWLQHFTLNLTFLWYELDPRGCFTWLPAPTDRSDRPLVISISHSSDLPMLRRWKQCAVNRQIFQHYKELQRYRKIDESSSRLDAFLRWQANVPIGTVSSKLESEMRRVRAE</sequence>